<dbReference type="PANTHER" id="PTHR40083">
    <property type="entry name" value="UPF0122 PROTEIN CBO2450/CLC_2298"/>
    <property type="match status" value="1"/>
</dbReference>
<dbReference type="InterPro" id="IPR013324">
    <property type="entry name" value="RNA_pol_sigma_r3/r4-like"/>
</dbReference>
<dbReference type="InterPro" id="IPR036388">
    <property type="entry name" value="WH-like_DNA-bd_sf"/>
</dbReference>
<dbReference type="AlphaFoldDB" id="A0A9D1H2Y8"/>
<comment type="function">
    <text evidence="2 3">Might take part in the signal recognition particle (SRP) pathway. This is inferred from the conservation of its genetic proximity to ftsY/ffh. May be a regulatory protein.</text>
</comment>
<dbReference type="EMBL" id="DVLU01000068">
    <property type="protein sequence ID" value="HIT85642.1"/>
    <property type="molecule type" value="Genomic_DNA"/>
</dbReference>
<reference evidence="4" key="1">
    <citation type="submission" date="2020-10" db="EMBL/GenBank/DDBJ databases">
        <authorList>
            <person name="Gilroy R."/>
        </authorList>
    </citation>
    <scope>NUCLEOTIDE SEQUENCE</scope>
    <source>
        <strain evidence="4">CHK181-108</strain>
    </source>
</reference>
<evidence type="ECO:0000256" key="1">
    <source>
        <dbReference type="ARBA" id="ARBA00008720"/>
    </source>
</evidence>
<gene>
    <name evidence="4" type="ORF">IAA60_07045</name>
</gene>
<evidence type="ECO:0000313" key="5">
    <source>
        <dbReference type="Proteomes" id="UP000824165"/>
    </source>
</evidence>
<dbReference type="HAMAP" id="MF_00245">
    <property type="entry name" value="UPF0122"/>
    <property type="match status" value="1"/>
</dbReference>
<protein>
    <recommendedName>
        <fullName evidence="3">UPF0122 protein IAA60_07045</fullName>
    </recommendedName>
</protein>
<dbReference type="PANTHER" id="PTHR40083:SF1">
    <property type="entry name" value="UPF0122 PROTEIN YLXM"/>
    <property type="match status" value="1"/>
</dbReference>
<evidence type="ECO:0000256" key="3">
    <source>
        <dbReference type="HAMAP-Rule" id="MF_00245"/>
    </source>
</evidence>
<keyword evidence="4" id="KW-0238">DNA-binding</keyword>
<evidence type="ECO:0000256" key="2">
    <source>
        <dbReference type="ARBA" id="ARBA00024764"/>
    </source>
</evidence>
<evidence type="ECO:0000313" key="4">
    <source>
        <dbReference type="EMBL" id="HIT85642.1"/>
    </source>
</evidence>
<dbReference type="Gene3D" id="1.10.10.10">
    <property type="entry name" value="Winged helix-like DNA-binding domain superfamily/Winged helix DNA-binding domain"/>
    <property type="match status" value="1"/>
</dbReference>
<name>A0A9D1H2Y8_9FIRM</name>
<organism evidence="4 5">
    <name type="scientific">Candidatus Ornithomonoglobus intestinigallinarum</name>
    <dbReference type="NCBI Taxonomy" id="2840894"/>
    <lineage>
        <taxon>Bacteria</taxon>
        <taxon>Bacillati</taxon>
        <taxon>Bacillota</taxon>
        <taxon>Clostridia</taxon>
        <taxon>Candidatus Ornithomonoglobus</taxon>
    </lineage>
</organism>
<dbReference type="Pfam" id="PF04297">
    <property type="entry name" value="UPF0122"/>
    <property type="match status" value="1"/>
</dbReference>
<reference evidence="4" key="2">
    <citation type="journal article" date="2021" name="PeerJ">
        <title>Extensive microbial diversity within the chicken gut microbiome revealed by metagenomics and culture.</title>
        <authorList>
            <person name="Gilroy R."/>
            <person name="Ravi A."/>
            <person name="Getino M."/>
            <person name="Pursley I."/>
            <person name="Horton D.L."/>
            <person name="Alikhan N.F."/>
            <person name="Baker D."/>
            <person name="Gharbi K."/>
            <person name="Hall N."/>
            <person name="Watson M."/>
            <person name="Adriaenssens E.M."/>
            <person name="Foster-Nyarko E."/>
            <person name="Jarju S."/>
            <person name="Secka A."/>
            <person name="Antonio M."/>
            <person name="Oren A."/>
            <person name="Chaudhuri R.R."/>
            <person name="La Ragione R."/>
            <person name="Hildebrand F."/>
            <person name="Pallen M.J."/>
        </authorList>
    </citation>
    <scope>NUCLEOTIDE SEQUENCE</scope>
    <source>
        <strain evidence="4">CHK181-108</strain>
    </source>
</reference>
<comment type="similarity">
    <text evidence="1 3">Belongs to the UPF0122 family.</text>
</comment>
<dbReference type="Proteomes" id="UP000824165">
    <property type="component" value="Unassembled WGS sequence"/>
</dbReference>
<dbReference type="InterPro" id="IPR007394">
    <property type="entry name" value="UPF0122"/>
</dbReference>
<comment type="caution">
    <text evidence="4">The sequence shown here is derived from an EMBL/GenBank/DDBJ whole genome shotgun (WGS) entry which is preliminary data.</text>
</comment>
<dbReference type="GO" id="GO:0003677">
    <property type="term" value="F:DNA binding"/>
    <property type="evidence" value="ECO:0007669"/>
    <property type="project" value="UniProtKB-KW"/>
</dbReference>
<accession>A0A9D1H2Y8</accession>
<dbReference type="SUPFAM" id="SSF88659">
    <property type="entry name" value="Sigma3 and sigma4 domains of RNA polymerase sigma factors"/>
    <property type="match status" value="1"/>
</dbReference>
<proteinExistence type="inferred from homology"/>
<sequence length="125" mass="14308">MLYNHQSVKIKYFTGDDMAKDLGMAVLMDFYGGLLTDKRYEVLDMYYNQDMSLAEIASELEISRQGARDAIKHGERQLSELEEKLGLAARFKNIQKRISKINALLDNGGGRDEIKSILKEIEKFV</sequence>